<dbReference type="Proteomes" id="UP000485569">
    <property type="component" value="Unassembled WGS sequence"/>
</dbReference>
<keyword evidence="2 5" id="KW-0812">Transmembrane</keyword>
<proteinExistence type="inferred from homology"/>
<keyword evidence="3 5" id="KW-1133">Transmembrane helix</keyword>
<evidence type="ECO:0000256" key="1">
    <source>
        <dbReference type="ARBA" id="ARBA00004651"/>
    </source>
</evidence>
<accession>A0A1V5SRI3</accession>
<feature type="transmembrane region" description="Helical" evidence="5">
    <location>
        <begin position="307"/>
        <end position="330"/>
    </location>
</feature>
<keyword evidence="4 5" id="KW-0472">Membrane</keyword>
<dbReference type="EMBL" id="MWBQ01000096">
    <property type="protein sequence ID" value="OQA57146.1"/>
    <property type="molecule type" value="Genomic_DNA"/>
</dbReference>
<name>A0A1V5SRI3_9BACT</name>
<feature type="domain" description="ABC transmembrane type-1" evidence="6">
    <location>
        <begin position="114"/>
        <end position="330"/>
    </location>
</feature>
<protein>
    <submittedName>
        <fullName evidence="7">Oligopeptide transport system permease protein OppB</fullName>
    </submittedName>
</protein>
<dbReference type="PANTHER" id="PTHR43376">
    <property type="entry name" value="OLIGOPEPTIDE TRANSPORT SYSTEM PERMEASE PROTEIN"/>
    <property type="match status" value="1"/>
</dbReference>
<evidence type="ECO:0000256" key="3">
    <source>
        <dbReference type="ARBA" id="ARBA00022989"/>
    </source>
</evidence>
<evidence type="ECO:0000259" key="6">
    <source>
        <dbReference type="PROSITE" id="PS50928"/>
    </source>
</evidence>
<comment type="caution">
    <text evidence="7">The sequence shown here is derived from an EMBL/GenBank/DDBJ whole genome shotgun (WGS) entry which is preliminary data.</text>
</comment>
<dbReference type="InterPro" id="IPR000515">
    <property type="entry name" value="MetI-like"/>
</dbReference>
<evidence type="ECO:0000256" key="2">
    <source>
        <dbReference type="ARBA" id="ARBA00022692"/>
    </source>
</evidence>
<reference evidence="7" key="1">
    <citation type="submission" date="2017-02" db="EMBL/GenBank/DDBJ databases">
        <title>Delving into the versatile metabolic prowess of the omnipresent phylum Bacteroidetes.</title>
        <authorList>
            <person name="Nobu M.K."/>
            <person name="Mei R."/>
            <person name="Narihiro T."/>
            <person name="Kuroda K."/>
            <person name="Liu W.-T."/>
        </authorList>
    </citation>
    <scope>NUCLEOTIDE SEQUENCE</scope>
    <source>
        <strain evidence="7">ADurb.Bin276</strain>
    </source>
</reference>
<dbReference type="SUPFAM" id="SSF161098">
    <property type="entry name" value="MetI-like"/>
    <property type="match status" value="1"/>
</dbReference>
<gene>
    <name evidence="7" type="primary">oppB_2</name>
    <name evidence="7" type="ORF">BWY41_01343</name>
</gene>
<dbReference type="AlphaFoldDB" id="A0A1V5SRI3"/>
<keyword evidence="5" id="KW-0813">Transport</keyword>
<dbReference type="PROSITE" id="PS50928">
    <property type="entry name" value="ABC_TM1"/>
    <property type="match status" value="1"/>
</dbReference>
<organism evidence="7">
    <name type="scientific">Candidatus Atribacter allofermentans</name>
    <dbReference type="NCBI Taxonomy" id="1852833"/>
    <lineage>
        <taxon>Bacteria</taxon>
        <taxon>Pseudomonadati</taxon>
        <taxon>Atribacterota</taxon>
        <taxon>Atribacteria</taxon>
        <taxon>Atribacterales</taxon>
        <taxon>Atribacteraceae</taxon>
        <taxon>Atribacter</taxon>
    </lineage>
</organism>
<feature type="transmembrane region" description="Helical" evidence="5">
    <location>
        <begin position="12"/>
        <end position="33"/>
    </location>
</feature>
<dbReference type="CDD" id="cd06261">
    <property type="entry name" value="TM_PBP2"/>
    <property type="match status" value="1"/>
</dbReference>
<dbReference type="PANTHER" id="PTHR43376:SF1">
    <property type="entry name" value="OLIGOPEPTIDE TRANSPORT SYSTEM PERMEASE PROTEIN"/>
    <property type="match status" value="1"/>
</dbReference>
<evidence type="ECO:0000313" key="7">
    <source>
        <dbReference type="EMBL" id="OQA57146.1"/>
    </source>
</evidence>
<dbReference type="Gene3D" id="1.10.3720.10">
    <property type="entry name" value="MetI-like"/>
    <property type="match status" value="1"/>
</dbReference>
<dbReference type="Pfam" id="PF00528">
    <property type="entry name" value="BPD_transp_1"/>
    <property type="match status" value="1"/>
</dbReference>
<comment type="subcellular location">
    <subcellularLocation>
        <location evidence="1 5">Cell membrane</location>
        <topology evidence="1 5">Multi-pass membrane protein</topology>
    </subcellularLocation>
</comment>
<sequence>MSNFFKFFIKYFFGRFIVCLLVIFVGITITFLIPRLIPGASPAEVAVRRVQMAGSYLPPESVEKLRDELLKLYGLEGSMFQQYITYWQELLKGNLGPSFASFPTPVITLIYRSLPWTAGLLVLTAMIAWVIGTILGGIATYRSKSLWVKIFEMLSNAVRPIPYYIFALALLIVFAYILRWFPAGGAFQIGIEPSYSWVFLKSVAKHGFLPALSLIIIGMGAWFLNMRNLTSNIIHEDFVVFAKQMKLKDQMILRNYVMKTAMPAQLTGLALQLGTVFSGTIITEIVFNYPGLGTLAFTAIMQSDYNLVMGITLCSIMSVALATLFVDLLLPFIDPRIQYTGGTS</sequence>
<feature type="transmembrane region" description="Helical" evidence="5">
    <location>
        <begin position="118"/>
        <end position="141"/>
    </location>
</feature>
<dbReference type="InterPro" id="IPR035906">
    <property type="entry name" value="MetI-like_sf"/>
</dbReference>
<evidence type="ECO:0000256" key="4">
    <source>
        <dbReference type="ARBA" id="ARBA00023136"/>
    </source>
</evidence>
<feature type="transmembrane region" description="Helical" evidence="5">
    <location>
        <begin position="266"/>
        <end position="287"/>
    </location>
</feature>
<feature type="transmembrane region" description="Helical" evidence="5">
    <location>
        <begin position="161"/>
        <end position="183"/>
    </location>
</feature>
<evidence type="ECO:0000256" key="5">
    <source>
        <dbReference type="RuleBase" id="RU363032"/>
    </source>
</evidence>
<dbReference type="GO" id="GO:0055085">
    <property type="term" value="P:transmembrane transport"/>
    <property type="evidence" value="ECO:0007669"/>
    <property type="project" value="InterPro"/>
</dbReference>
<dbReference type="GO" id="GO:0005886">
    <property type="term" value="C:plasma membrane"/>
    <property type="evidence" value="ECO:0007669"/>
    <property type="project" value="UniProtKB-SubCell"/>
</dbReference>
<feature type="transmembrane region" description="Helical" evidence="5">
    <location>
        <begin position="203"/>
        <end position="224"/>
    </location>
</feature>
<comment type="similarity">
    <text evidence="5">Belongs to the binding-protein-dependent transport system permease family.</text>
</comment>